<keyword evidence="3" id="KW-1185">Reference proteome</keyword>
<reference evidence="2" key="1">
    <citation type="submission" date="2020-04" db="EMBL/GenBank/DDBJ databases">
        <authorList>
            <person name="Alioto T."/>
            <person name="Alioto T."/>
            <person name="Gomez Garrido J."/>
        </authorList>
    </citation>
    <scope>NUCLEOTIDE SEQUENCE</scope>
    <source>
        <strain evidence="2">A484AB</strain>
    </source>
</reference>
<evidence type="ECO:0000313" key="2">
    <source>
        <dbReference type="EMBL" id="CAB4043982.1"/>
    </source>
</evidence>
<evidence type="ECO:0000256" key="1">
    <source>
        <dbReference type="SAM" id="MobiDB-lite"/>
    </source>
</evidence>
<dbReference type="OrthoDB" id="6150645at2759"/>
<evidence type="ECO:0000313" key="3">
    <source>
        <dbReference type="Proteomes" id="UP001152795"/>
    </source>
</evidence>
<feature type="non-terminal residue" evidence="2">
    <location>
        <position position="129"/>
    </location>
</feature>
<name>A0A6S7LTD3_PARCT</name>
<dbReference type="AlphaFoldDB" id="A0A6S7LTD3"/>
<feature type="region of interest" description="Disordered" evidence="1">
    <location>
        <begin position="110"/>
        <end position="129"/>
    </location>
</feature>
<organism evidence="2 3">
    <name type="scientific">Paramuricea clavata</name>
    <name type="common">Red gorgonian</name>
    <name type="synonym">Violescent sea-whip</name>
    <dbReference type="NCBI Taxonomy" id="317549"/>
    <lineage>
        <taxon>Eukaryota</taxon>
        <taxon>Metazoa</taxon>
        <taxon>Cnidaria</taxon>
        <taxon>Anthozoa</taxon>
        <taxon>Octocorallia</taxon>
        <taxon>Malacalcyonacea</taxon>
        <taxon>Plexauridae</taxon>
        <taxon>Paramuricea</taxon>
    </lineage>
</organism>
<dbReference type="EMBL" id="CACRXK020033693">
    <property type="protein sequence ID" value="CAB4043982.1"/>
    <property type="molecule type" value="Genomic_DNA"/>
</dbReference>
<comment type="caution">
    <text evidence="2">The sequence shown here is derived from an EMBL/GenBank/DDBJ whole genome shotgun (WGS) entry which is preliminary data.</text>
</comment>
<accession>A0A6S7LTD3</accession>
<protein>
    <submittedName>
        <fullName evidence="2">Uncharacterized protein</fullName>
    </submittedName>
</protein>
<feature type="compositionally biased region" description="Polar residues" evidence="1">
    <location>
        <begin position="118"/>
        <end position="129"/>
    </location>
</feature>
<proteinExistence type="predicted"/>
<dbReference type="Proteomes" id="UP001152795">
    <property type="component" value="Unassembled WGS sequence"/>
</dbReference>
<gene>
    <name evidence="2" type="ORF">PACLA_8A060322</name>
</gene>
<sequence length="129" mass="14697">MEFSGLYGHKSRTSILQMTWLSCPTHPQQQMQEKINDVATTSAQLGLNIYRGKIKVLKVNADNTHPIKLEEQVLEEVEAFTYLGSVDADRYFKSKNRQGKSSVCATKEHLEFKGTVPEDQNSTVQHQRQ</sequence>